<feature type="signal peptide" evidence="6">
    <location>
        <begin position="1"/>
        <end position="32"/>
    </location>
</feature>
<dbReference type="SUPFAM" id="SSF53649">
    <property type="entry name" value="Alkaline phosphatase-like"/>
    <property type="match status" value="1"/>
</dbReference>
<dbReference type="EMBL" id="CM008966">
    <property type="protein sequence ID" value="PNW83698.1"/>
    <property type="molecule type" value="Genomic_DNA"/>
</dbReference>
<dbReference type="PANTHER" id="PTHR43108">
    <property type="entry name" value="N-ACETYLGLUCOSAMINE-6-SULFATASE FAMILY MEMBER"/>
    <property type="match status" value="1"/>
</dbReference>
<feature type="compositionally biased region" description="Low complexity" evidence="5">
    <location>
        <begin position="620"/>
        <end position="636"/>
    </location>
</feature>
<dbReference type="EMBL" id="CM008966">
    <property type="protein sequence ID" value="PNW83699.1"/>
    <property type="molecule type" value="Genomic_DNA"/>
</dbReference>
<dbReference type="STRING" id="3055.A0A2K3DT51"/>
<sequence>MRSSKLGWQMVARWHLALCATILLAACGCAQAASTTKRPNIVLIMTDDQDYMLNSTHPYYMPQLHRLVRRRGLEVQHFITPVASCCPARTAFLTGRHCHNTNMTSNAWPLGGYVKFMRDQLDTNYLPVWLQAAGYNTYLVGKLLNGFTQDAAAKLGCPRGWTSLDPLAKGDAGPSEELTAKGSPTFLRRCDPKQLQVYPGANEDVIIREKTLEYIDEAATAGAPFFLFVPTFAPHDQYSGGSAALPEVEPKYRGLFSQVPLFKSPNFARSVPKQIGYYWASGVTEQVAAIRTRYRARLESLRTVDDTIAAVVSRLACRGLLEDTVIMFTSDNGFKLGNHNIAQEKFTQYEEDVRVPMLMAGPGIPRGAATGPELQASLTDLTATILALAGASTGATEIDGAALPLADLLARAGKPGAAAAAVGSGAVPPDSDLSYYCTPPPPPDPPMPPAPPLPPVGSGKPTPAQQSGGDRRRSARSRSIMASAATLPAVEENMNGHENAQAEAGGAAAMDGGALAGWQRPAGWAWHHEMWIQDHAVGLGLTQWLQERRSNLTGGPALHHNQHQHRQPQGLQAVPGHRAVQDQVQGLWGDLPPVDPARLLEYSLERVRAALRELEAEQQQQAEQAAGAQQAYSRAAENTAVRDDEEEGAAAEGEGEESEEVALEEQAVMAGARRRVVQQRQPPPSRLDRPSKGKGGMPRSPPQPPPQPPSPRPSPSPLTPSAAPVTMPSLGEWSNVALIESWLDGVFKGKYYRTLRICADFLAFGPPADGGAWTCYKYTKLCNPVKKQAAMPTQIELYDLGQDPAEVRDRSRPPYSAMTQRLLVRLDAVLTVMSYCSGATCRQPFTRIHPDGAVLNLTAAMDARYDSLYDRFKPLTYKKCAIYYDPRNEDPDPYLAGLGSTSSS</sequence>
<dbReference type="GO" id="GO:0005539">
    <property type="term" value="F:glycosaminoglycan binding"/>
    <property type="evidence" value="ECO:0000318"/>
    <property type="project" value="GO_Central"/>
</dbReference>
<evidence type="ECO:0000313" key="8">
    <source>
        <dbReference type="EMBL" id="PNW83698.1"/>
    </source>
</evidence>
<dbReference type="Gramene" id="PNW83698">
    <property type="protein sequence ID" value="PNW83698"/>
    <property type="gene ID" value="CHLRE_05g239800v5"/>
</dbReference>
<dbReference type="OrthoDB" id="539587at2759"/>
<dbReference type="RefSeq" id="XP_042924913.1">
    <property type="nucleotide sequence ID" value="XM_043062350.1"/>
</dbReference>
<feature type="compositionally biased region" description="Pro residues" evidence="5">
    <location>
        <begin position="438"/>
        <end position="455"/>
    </location>
</feature>
<keyword evidence="4" id="KW-0325">Glycoprotein</keyword>
<feature type="chain" id="PRO_5014294325" description="Sulfatase N-terminal domain-containing protein" evidence="6">
    <location>
        <begin position="33"/>
        <end position="904"/>
    </location>
</feature>
<dbReference type="PROSITE" id="PS51257">
    <property type="entry name" value="PROKAR_LIPOPROTEIN"/>
    <property type="match status" value="1"/>
</dbReference>
<dbReference type="GO" id="GO:0008449">
    <property type="term" value="F:N-acetylglucosamine-6-sulfatase activity"/>
    <property type="evidence" value="ECO:0000318"/>
    <property type="project" value="GO_Central"/>
</dbReference>
<dbReference type="InterPro" id="IPR024607">
    <property type="entry name" value="Sulfatase_CS"/>
</dbReference>
<evidence type="ECO:0000256" key="5">
    <source>
        <dbReference type="SAM" id="MobiDB-lite"/>
    </source>
</evidence>
<accession>A0A2K3DT51</accession>
<reference evidence="8" key="2">
    <citation type="submission" date="2017-07" db="EMBL/GenBank/DDBJ databases">
        <title>WGS assembly of Chlamydomonas reinhardtii.</title>
        <authorList>
            <consortium name="Chlamydomonas Annotation Team"/>
            <consortium name="JGI Annotation Team"/>
            <person name="Merchant S.S."/>
            <person name="Prochnik S.E."/>
            <person name="Vallon O."/>
            <person name="Harris E.H."/>
            <person name="Karpowicz S.J."/>
            <person name="Witman G.B."/>
            <person name="Terry A."/>
            <person name="Salamov A."/>
            <person name="Fritz-Laylin L.K."/>
            <person name="Marechal-Drouard L."/>
            <person name="Marshall W.F."/>
            <person name="Qu L.H."/>
            <person name="Nelson D.R."/>
            <person name="Sanderfoot A.A."/>
            <person name="Spalding M.H."/>
            <person name="Kapitonov V.V."/>
            <person name="Ren Q."/>
            <person name="Ferris P."/>
            <person name="Lindquist E."/>
            <person name="Shapiro H."/>
            <person name="Lucas S.M."/>
            <person name="Grimwood J."/>
            <person name="Schmutz J."/>
            <person name="Grigoriev I.V."/>
            <person name="Rokhsar D.S."/>
        </authorList>
    </citation>
    <scope>NUCLEOTIDE SEQUENCE</scope>
    <source>
        <strain evidence="8">CC-503 cw92 mt+</strain>
    </source>
</reference>
<dbReference type="PROSITE" id="PS00523">
    <property type="entry name" value="SULFATASE_1"/>
    <property type="match status" value="1"/>
</dbReference>
<feature type="compositionally biased region" description="Pro residues" evidence="5">
    <location>
        <begin position="699"/>
        <end position="718"/>
    </location>
</feature>
<comment type="similarity">
    <text evidence="1">Belongs to the sulfatase family.</text>
</comment>
<protein>
    <recommendedName>
        <fullName evidence="7">Sulfatase N-terminal domain-containing protein</fullName>
    </recommendedName>
</protein>
<dbReference type="Gramene" id="PNW83699">
    <property type="protein sequence ID" value="PNW83699"/>
    <property type="gene ID" value="CHLRE_05g239800v5"/>
</dbReference>
<dbReference type="Gene3D" id="3.40.720.10">
    <property type="entry name" value="Alkaline Phosphatase, subunit A"/>
    <property type="match status" value="1"/>
</dbReference>
<evidence type="ECO:0000256" key="3">
    <source>
        <dbReference type="ARBA" id="ARBA00022801"/>
    </source>
</evidence>
<dbReference type="FunFam" id="3.40.720.10:FF:000097">
    <property type="entry name" value="Predicted protein"/>
    <property type="match status" value="1"/>
</dbReference>
<evidence type="ECO:0000256" key="4">
    <source>
        <dbReference type="ARBA" id="ARBA00023180"/>
    </source>
</evidence>
<feature type="compositionally biased region" description="Acidic residues" evidence="5">
    <location>
        <begin position="643"/>
        <end position="663"/>
    </location>
</feature>
<keyword evidence="9" id="KW-1185">Reference proteome</keyword>
<reference evidence="8 9" key="1">
    <citation type="journal article" date="2007" name="Science">
        <title>The Chlamydomonas genome reveals the evolution of key animal and plant functions.</title>
        <authorList>
            <person name="Merchant S.S."/>
            <person name="Prochnik S.E."/>
            <person name="Vallon O."/>
            <person name="Harris E.H."/>
            <person name="Karpowicz S.J."/>
            <person name="Witman G.B."/>
            <person name="Terry A."/>
            <person name="Salamov A."/>
            <person name="Fritz-Laylin L.K."/>
            <person name="Marechal-Drouard L."/>
            <person name="Marshall W.F."/>
            <person name="Qu L.H."/>
            <person name="Nelson D.R."/>
            <person name="Sanderfoot A.A."/>
            <person name="Spalding M.H."/>
            <person name="Kapitonov V.V."/>
            <person name="Ren Q."/>
            <person name="Ferris P."/>
            <person name="Lindquist E."/>
            <person name="Shapiro H."/>
            <person name="Lucas S.M."/>
            <person name="Grimwood J."/>
            <person name="Schmutz J."/>
            <person name="Cardol P."/>
            <person name="Cerutti H."/>
            <person name="Chanfreau G."/>
            <person name="Chen C.L."/>
            <person name="Cognat V."/>
            <person name="Croft M.T."/>
            <person name="Dent R."/>
            <person name="Dutcher S."/>
            <person name="Fernandez E."/>
            <person name="Fukuzawa H."/>
            <person name="Gonzalez-Ballester D."/>
            <person name="Gonzalez-Halphen D."/>
            <person name="Hallmann A."/>
            <person name="Hanikenne M."/>
            <person name="Hippler M."/>
            <person name="Inwood W."/>
            <person name="Jabbari K."/>
            <person name="Kalanon M."/>
            <person name="Kuras R."/>
            <person name="Lefebvre P.A."/>
            <person name="Lemaire S.D."/>
            <person name="Lobanov A.V."/>
            <person name="Lohr M."/>
            <person name="Manuell A."/>
            <person name="Meier I."/>
            <person name="Mets L."/>
            <person name="Mittag M."/>
            <person name="Mittelmeier T."/>
            <person name="Moroney J.V."/>
            <person name="Moseley J."/>
            <person name="Napoli C."/>
            <person name="Nedelcu A.M."/>
            <person name="Niyogi K."/>
            <person name="Novoselov S.V."/>
            <person name="Paulsen I.T."/>
            <person name="Pazour G."/>
            <person name="Purton S."/>
            <person name="Ral J.P."/>
            <person name="Riano-Pachon D.M."/>
            <person name="Riekhof W."/>
            <person name="Rymarquis L."/>
            <person name="Schroda M."/>
            <person name="Stern D."/>
            <person name="Umen J."/>
            <person name="Willows R."/>
            <person name="Wilson N."/>
            <person name="Zimmer S.L."/>
            <person name="Allmer J."/>
            <person name="Balk J."/>
            <person name="Bisova K."/>
            <person name="Chen C.J."/>
            <person name="Elias M."/>
            <person name="Gendler K."/>
            <person name="Hauser C."/>
            <person name="Lamb M.R."/>
            <person name="Ledford H."/>
            <person name="Long J.C."/>
            <person name="Minagawa J."/>
            <person name="Page M.D."/>
            <person name="Pan J."/>
            <person name="Pootakham W."/>
            <person name="Roje S."/>
            <person name="Rose A."/>
            <person name="Stahlberg E."/>
            <person name="Terauchi A.M."/>
            <person name="Yang P."/>
            <person name="Ball S."/>
            <person name="Bowler C."/>
            <person name="Dieckmann C.L."/>
            <person name="Gladyshev V.N."/>
            <person name="Green P."/>
            <person name="Jorgensen R."/>
            <person name="Mayfield S."/>
            <person name="Mueller-Roeber B."/>
            <person name="Rajamani S."/>
            <person name="Sayre R.T."/>
            <person name="Brokstein P."/>
            <person name="Dubchak I."/>
            <person name="Goodstein D."/>
            <person name="Hornick L."/>
            <person name="Huang Y.W."/>
            <person name="Jhaveri J."/>
            <person name="Luo Y."/>
            <person name="Martinez D."/>
            <person name="Ngau W.C."/>
            <person name="Otillar B."/>
            <person name="Poliakov A."/>
            <person name="Porter A."/>
            <person name="Szajkowski L."/>
            <person name="Werner G."/>
            <person name="Zhou K."/>
            <person name="Grigoriev I.V."/>
            <person name="Rokhsar D.S."/>
            <person name="Grossman A.R."/>
        </authorList>
    </citation>
    <scope>NUCLEOTIDE SEQUENCE [LARGE SCALE GENOMIC DNA]</scope>
    <source>
        <strain evidence="9">CC-503</strain>
        <strain evidence="8">CC-503 cw92 mt+</strain>
    </source>
</reference>
<keyword evidence="3" id="KW-0378">Hydrolase</keyword>
<evidence type="ECO:0000256" key="6">
    <source>
        <dbReference type="SAM" id="SignalP"/>
    </source>
</evidence>
<keyword evidence="2 6" id="KW-0732">Signal</keyword>
<proteinExistence type="inferred from homology"/>
<gene>
    <name evidence="8" type="ORF">CHLRE_05g239800v5</name>
</gene>
<feature type="region of interest" description="Disordered" evidence="5">
    <location>
        <begin position="620"/>
        <end position="726"/>
    </location>
</feature>
<name>A0A2K3DT51_CHLRE</name>
<dbReference type="KEGG" id="cre:CHLRE_05g239800v5"/>
<dbReference type="InterPro" id="IPR017850">
    <property type="entry name" value="Alkaline_phosphatase_core_sf"/>
</dbReference>
<dbReference type="PANTHER" id="PTHR43108:SF8">
    <property type="entry name" value="SD21168P"/>
    <property type="match status" value="1"/>
</dbReference>
<dbReference type="RefSeq" id="XP_042924912.1">
    <property type="nucleotide sequence ID" value="XM_043062349.1"/>
</dbReference>
<evidence type="ECO:0000313" key="9">
    <source>
        <dbReference type="Proteomes" id="UP000006906"/>
    </source>
</evidence>
<dbReference type="Pfam" id="PF00884">
    <property type="entry name" value="Sulfatase"/>
    <property type="match status" value="1"/>
</dbReference>
<dbReference type="CDD" id="cd16147">
    <property type="entry name" value="G6S"/>
    <property type="match status" value="1"/>
</dbReference>
<evidence type="ECO:0000256" key="2">
    <source>
        <dbReference type="ARBA" id="ARBA00022729"/>
    </source>
</evidence>
<feature type="domain" description="Sulfatase N-terminal" evidence="7">
    <location>
        <begin position="39"/>
        <end position="391"/>
    </location>
</feature>
<dbReference type="InterPro" id="IPR000917">
    <property type="entry name" value="Sulfatase_N"/>
</dbReference>
<dbReference type="AlphaFoldDB" id="A0A2K3DT51"/>
<evidence type="ECO:0000259" key="7">
    <source>
        <dbReference type="Pfam" id="PF00884"/>
    </source>
</evidence>
<organism evidence="8 9">
    <name type="scientific">Chlamydomonas reinhardtii</name>
    <name type="common">Chlamydomonas smithii</name>
    <dbReference type="NCBI Taxonomy" id="3055"/>
    <lineage>
        <taxon>Eukaryota</taxon>
        <taxon>Viridiplantae</taxon>
        <taxon>Chlorophyta</taxon>
        <taxon>core chlorophytes</taxon>
        <taxon>Chlorophyceae</taxon>
        <taxon>CS clade</taxon>
        <taxon>Chlamydomonadales</taxon>
        <taxon>Chlamydomonadaceae</taxon>
        <taxon>Chlamydomonas</taxon>
    </lineage>
</organism>
<dbReference type="GeneID" id="66053419"/>
<dbReference type="Proteomes" id="UP000006906">
    <property type="component" value="Chromosome 5"/>
</dbReference>
<feature type="region of interest" description="Disordered" evidence="5">
    <location>
        <begin position="433"/>
        <end position="478"/>
    </location>
</feature>
<evidence type="ECO:0000256" key="1">
    <source>
        <dbReference type="ARBA" id="ARBA00008779"/>
    </source>
</evidence>